<organism evidence="1">
    <name type="scientific">marine metagenome</name>
    <dbReference type="NCBI Taxonomy" id="408172"/>
    <lineage>
        <taxon>unclassified sequences</taxon>
        <taxon>metagenomes</taxon>
        <taxon>ecological metagenomes</taxon>
    </lineage>
</organism>
<sequence>VTFQHDKLFLFLFLQSQCYPLQLDILHHVCVGAVHVLEQQE</sequence>
<protein>
    <submittedName>
        <fullName evidence="1">Uncharacterized protein</fullName>
    </submittedName>
</protein>
<proteinExistence type="predicted"/>
<dbReference type="EMBL" id="UINC01172768">
    <property type="protein sequence ID" value="SVD78021.1"/>
    <property type="molecule type" value="Genomic_DNA"/>
</dbReference>
<gene>
    <name evidence="1" type="ORF">METZ01_LOCUS430875</name>
</gene>
<evidence type="ECO:0000313" key="1">
    <source>
        <dbReference type="EMBL" id="SVD78021.1"/>
    </source>
</evidence>
<feature type="non-terminal residue" evidence="1">
    <location>
        <position position="1"/>
    </location>
</feature>
<name>A0A382Y5E0_9ZZZZ</name>
<accession>A0A382Y5E0</accession>
<dbReference type="AlphaFoldDB" id="A0A382Y5E0"/>
<reference evidence="1" key="1">
    <citation type="submission" date="2018-05" db="EMBL/GenBank/DDBJ databases">
        <authorList>
            <person name="Lanie J.A."/>
            <person name="Ng W.-L."/>
            <person name="Kazmierczak K.M."/>
            <person name="Andrzejewski T.M."/>
            <person name="Davidsen T.M."/>
            <person name="Wayne K.J."/>
            <person name="Tettelin H."/>
            <person name="Glass J.I."/>
            <person name="Rusch D."/>
            <person name="Podicherti R."/>
            <person name="Tsui H.-C.T."/>
            <person name="Winkler M.E."/>
        </authorList>
    </citation>
    <scope>NUCLEOTIDE SEQUENCE</scope>
</reference>